<dbReference type="EMBL" id="JAYKXN010000007">
    <property type="protein sequence ID" value="KAK7272417.1"/>
    <property type="molecule type" value="Genomic_DNA"/>
</dbReference>
<name>A0AAN9F9M6_CLITE</name>
<dbReference type="SUPFAM" id="SSF81606">
    <property type="entry name" value="PP2C-like"/>
    <property type="match status" value="1"/>
</dbReference>
<feature type="transmembrane region" description="Helical" evidence="1">
    <location>
        <begin position="12"/>
        <end position="30"/>
    </location>
</feature>
<dbReference type="Proteomes" id="UP001359559">
    <property type="component" value="Unassembled WGS sequence"/>
</dbReference>
<dbReference type="AlphaFoldDB" id="A0AAN9F9M6"/>
<proteinExistence type="predicted"/>
<accession>A0AAN9F9M6</accession>
<protein>
    <recommendedName>
        <fullName evidence="2">PPM-type phosphatase domain-containing protein</fullName>
    </recommendedName>
</protein>
<feature type="domain" description="PPM-type phosphatase" evidence="2">
    <location>
        <begin position="1"/>
        <end position="147"/>
    </location>
</feature>
<keyword evidence="1" id="KW-1133">Transmembrane helix</keyword>
<keyword evidence="1" id="KW-0812">Transmembrane</keyword>
<organism evidence="3 4">
    <name type="scientific">Clitoria ternatea</name>
    <name type="common">Butterfly pea</name>
    <dbReference type="NCBI Taxonomy" id="43366"/>
    <lineage>
        <taxon>Eukaryota</taxon>
        <taxon>Viridiplantae</taxon>
        <taxon>Streptophyta</taxon>
        <taxon>Embryophyta</taxon>
        <taxon>Tracheophyta</taxon>
        <taxon>Spermatophyta</taxon>
        <taxon>Magnoliopsida</taxon>
        <taxon>eudicotyledons</taxon>
        <taxon>Gunneridae</taxon>
        <taxon>Pentapetalae</taxon>
        <taxon>rosids</taxon>
        <taxon>fabids</taxon>
        <taxon>Fabales</taxon>
        <taxon>Fabaceae</taxon>
        <taxon>Papilionoideae</taxon>
        <taxon>50 kb inversion clade</taxon>
        <taxon>NPAAA clade</taxon>
        <taxon>indigoferoid/millettioid clade</taxon>
        <taxon>Phaseoleae</taxon>
        <taxon>Clitoria</taxon>
    </lineage>
</organism>
<evidence type="ECO:0000256" key="1">
    <source>
        <dbReference type="SAM" id="Phobius"/>
    </source>
</evidence>
<comment type="caution">
    <text evidence="3">The sequence shown here is derived from an EMBL/GenBank/DDBJ whole genome shotgun (WGS) entry which is preliminary data.</text>
</comment>
<dbReference type="Pfam" id="PF00481">
    <property type="entry name" value="PP2C"/>
    <property type="match status" value="1"/>
</dbReference>
<dbReference type="PANTHER" id="PTHR47992">
    <property type="entry name" value="PROTEIN PHOSPHATASE"/>
    <property type="match status" value="1"/>
</dbReference>
<evidence type="ECO:0000313" key="3">
    <source>
        <dbReference type="EMBL" id="KAK7272417.1"/>
    </source>
</evidence>
<dbReference type="InterPro" id="IPR001932">
    <property type="entry name" value="PPM-type_phosphatase-like_dom"/>
</dbReference>
<gene>
    <name evidence="3" type="ORF">RJT34_28997</name>
</gene>
<sequence length="147" mass="16823">MELLRIIARLRSVLMHSLLEFMMAIVVLMLPRTSAITSSKISLILRSIGDAFLKRPEFWLDSSYPWFYVPEPITRPVLSAEPSVSSRVLQPTDKFLIFASDGLWENLTNKEAAEIVHRNTRKRVVAQELSYRGGSAPSNFRDIQELM</sequence>
<dbReference type="InterPro" id="IPR015655">
    <property type="entry name" value="PP2C"/>
</dbReference>
<dbReference type="Gene3D" id="3.60.40.10">
    <property type="entry name" value="PPM-type phosphatase domain"/>
    <property type="match status" value="1"/>
</dbReference>
<reference evidence="3 4" key="1">
    <citation type="submission" date="2024-01" db="EMBL/GenBank/DDBJ databases">
        <title>The genomes of 5 underutilized Papilionoideae crops provide insights into root nodulation and disease resistance.</title>
        <authorList>
            <person name="Yuan L."/>
        </authorList>
    </citation>
    <scope>NUCLEOTIDE SEQUENCE [LARGE SCALE GENOMIC DNA]</scope>
    <source>
        <strain evidence="3">LY-2023</strain>
        <tissue evidence="3">Leaf</tissue>
    </source>
</reference>
<evidence type="ECO:0000259" key="2">
    <source>
        <dbReference type="PROSITE" id="PS51746"/>
    </source>
</evidence>
<keyword evidence="1" id="KW-0472">Membrane</keyword>
<evidence type="ECO:0000313" key="4">
    <source>
        <dbReference type="Proteomes" id="UP001359559"/>
    </source>
</evidence>
<dbReference type="GO" id="GO:0004722">
    <property type="term" value="F:protein serine/threonine phosphatase activity"/>
    <property type="evidence" value="ECO:0007669"/>
    <property type="project" value="InterPro"/>
</dbReference>
<dbReference type="PROSITE" id="PS51746">
    <property type="entry name" value="PPM_2"/>
    <property type="match status" value="1"/>
</dbReference>
<dbReference type="InterPro" id="IPR036457">
    <property type="entry name" value="PPM-type-like_dom_sf"/>
</dbReference>
<keyword evidence="4" id="KW-1185">Reference proteome</keyword>